<feature type="transmembrane region" description="Helical" evidence="6">
    <location>
        <begin position="252"/>
        <end position="273"/>
    </location>
</feature>
<feature type="transmembrane region" description="Helical" evidence="6">
    <location>
        <begin position="24"/>
        <end position="46"/>
    </location>
</feature>
<evidence type="ECO:0000256" key="1">
    <source>
        <dbReference type="ARBA" id="ARBA00004651"/>
    </source>
</evidence>
<evidence type="ECO:0000256" key="5">
    <source>
        <dbReference type="ARBA" id="ARBA00023136"/>
    </source>
</evidence>
<feature type="transmembrane region" description="Helical" evidence="6">
    <location>
        <begin position="205"/>
        <end position="223"/>
    </location>
</feature>
<comment type="caution">
    <text evidence="7">The sequence shown here is derived from an EMBL/GenBank/DDBJ whole genome shotgun (WGS) entry which is preliminary data.</text>
</comment>
<proteinExistence type="predicted"/>
<keyword evidence="5 6" id="KW-0472">Membrane</keyword>
<keyword evidence="8" id="KW-1185">Reference proteome</keyword>
<dbReference type="EMBL" id="SMSJ01000100">
    <property type="protein sequence ID" value="TDH58719.1"/>
    <property type="molecule type" value="Genomic_DNA"/>
</dbReference>
<feature type="transmembrane region" description="Helical" evidence="6">
    <location>
        <begin position="155"/>
        <end position="173"/>
    </location>
</feature>
<dbReference type="Pfam" id="PF02653">
    <property type="entry name" value="BPD_transp_2"/>
    <property type="match status" value="1"/>
</dbReference>
<dbReference type="GO" id="GO:0022857">
    <property type="term" value="F:transmembrane transporter activity"/>
    <property type="evidence" value="ECO:0007669"/>
    <property type="project" value="InterPro"/>
</dbReference>
<feature type="transmembrane region" description="Helical" evidence="6">
    <location>
        <begin position="123"/>
        <end position="143"/>
    </location>
</feature>
<dbReference type="CDD" id="cd06580">
    <property type="entry name" value="TM_PBP1_transp_TpRbsC_like"/>
    <property type="match status" value="1"/>
</dbReference>
<evidence type="ECO:0000313" key="8">
    <source>
        <dbReference type="Proteomes" id="UP000295096"/>
    </source>
</evidence>
<keyword evidence="3 6" id="KW-0812">Transmembrane</keyword>
<organism evidence="7 8">
    <name type="scientific">Dankookia rubra</name>
    <dbReference type="NCBI Taxonomy" id="1442381"/>
    <lineage>
        <taxon>Bacteria</taxon>
        <taxon>Pseudomonadati</taxon>
        <taxon>Pseudomonadota</taxon>
        <taxon>Alphaproteobacteria</taxon>
        <taxon>Acetobacterales</taxon>
        <taxon>Roseomonadaceae</taxon>
        <taxon>Dankookia</taxon>
    </lineage>
</organism>
<keyword evidence="4 6" id="KW-1133">Transmembrane helix</keyword>
<dbReference type="AlphaFoldDB" id="A0A4R5Q893"/>
<gene>
    <name evidence="7" type="ORF">E2C06_31125</name>
</gene>
<reference evidence="7 8" key="1">
    <citation type="journal article" date="2016" name="J. Microbiol.">
        <title>Dankookia rubra gen. nov., sp. nov., an alphaproteobacterium isolated from sediment of a shallow stream.</title>
        <authorList>
            <person name="Kim W.H."/>
            <person name="Kim D.H."/>
            <person name="Kang K."/>
            <person name="Ahn T.Y."/>
        </authorList>
    </citation>
    <scope>NUCLEOTIDE SEQUENCE [LARGE SCALE GENOMIC DNA]</scope>
    <source>
        <strain evidence="7 8">JCM30602</strain>
    </source>
</reference>
<dbReference type="PANTHER" id="PTHR47089:SF1">
    <property type="entry name" value="GUANOSINE ABC TRANSPORTER PERMEASE PROTEIN NUPP"/>
    <property type="match status" value="1"/>
</dbReference>
<sequence length="364" mass="37304">MGILPGAAAAPADRWYPWRRAAEAGLAPIAALLAAFAAFAVFLLLLDKSPAEFLDLVWRGAFGSWFSLQNTLQRAAPLLLTALCVAIPARLGLVIIGGEAAVALGGLAAVAAALPVLGGPALLVWLVMAAAGAAAGALWIGLAGWLRARRGVNETIASLVLAYVGLAPFNHLVEGLLRDPASLNKPSTFGIGDALMLPALPGTDLHPGLLAGLAACVLSWVLISRTATGFAARVTGGNLRAAQLQGLPVQKLMIGACLLGGGFAGLAGMIEVAAVHGRANASLIAGYGWSGILIAFLSRHNPLAIIPMAVLLGGIGAAGGLLQRRMDMPDATVMVLQGFIFVAILASDTLLGRHPWFQPRRAES</sequence>
<evidence type="ECO:0000313" key="7">
    <source>
        <dbReference type="EMBL" id="TDH58719.1"/>
    </source>
</evidence>
<protein>
    <submittedName>
        <fullName evidence="7">ABC transporter permease</fullName>
    </submittedName>
</protein>
<dbReference type="Proteomes" id="UP000295096">
    <property type="component" value="Unassembled WGS sequence"/>
</dbReference>
<dbReference type="InterPro" id="IPR001851">
    <property type="entry name" value="ABC_transp_permease"/>
</dbReference>
<dbReference type="GO" id="GO:0005886">
    <property type="term" value="C:plasma membrane"/>
    <property type="evidence" value="ECO:0007669"/>
    <property type="project" value="UniProtKB-SubCell"/>
</dbReference>
<comment type="subcellular location">
    <subcellularLocation>
        <location evidence="1">Cell membrane</location>
        <topology evidence="1">Multi-pass membrane protein</topology>
    </subcellularLocation>
</comment>
<evidence type="ECO:0000256" key="2">
    <source>
        <dbReference type="ARBA" id="ARBA00022475"/>
    </source>
</evidence>
<dbReference type="PANTHER" id="PTHR47089">
    <property type="entry name" value="ABC TRANSPORTER, PERMEASE PROTEIN"/>
    <property type="match status" value="1"/>
</dbReference>
<keyword evidence="2" id="KW-1003">Cell membrane</keyword>
<accession>A0A4R5Q893</accession>
<dbReference type="OrthoDB" id="9809785at2"/>
<feature type="transmembrane region" description="Helical" evidence="6">
    <location>
        <begin position="304"/>
        <end position="322"/>
    </location>
</feature>
<feature type="transmembrane region" description="Helical" evidence="6">
    <location>
        <begin position="100"/>
        <end position="117"/>
    </location>
</feature>
<evidence type="ECO:0000256" key="3">
    <source>
        <dbReference type="ARBA" id="ARBA00022692"/>
    </source>
</evidence>
<name>A0A4R5Q893_9PROT</name>
<evidence type="ECO:0000256" key="4">
    <source>
        <dbReference type="ARBA" id="ARBA00022989"/>
    </source>
</evidence>
<evidence type="ECO:0000256" key="6">
    <source>
        <dbReference type="SAM" id="Phobius"/>
    </source>
</evidence>
<feature type="transmembrane region" description="Helical" evidence="6">
    <location>
        <begin position="334"/>
        <end position="351"/>
    </location>
</feature>